<evidence type="ECO:0000256" key="5">
    <source>
        <dbReference type="ARBA" id="ARBA00023014"/>
    </source>
</evidence>
<dbReference type="Gene3D" id="2.102.10.10">
    <property type="entry name" value="Rieske [2Fe-2S] iron-sulphur domain"/>
    <property type="match status" value="1"/>
</dbReference>
<dbReference type="OrthoDB" id="9800776at2"/>
<keyword evidence="3" id="KW-0560">Oxidoreductase</keyword>
<dbReference type="GO" id="GO:0016491">
    <property type="term" value="F:oxidoreductase activity"/>
    <property type="evidence" value="ECO:0007669"/>
    <property type="project" value="UniProtKB-KW"/>
</dbReference>
<dbReference type="InterPro" id="IPR050584">
    <property type="entry name" value="Cholesterol_7-desaturase"/>
</dbReference>
<reference evidence="7 8" key="1">
    <citation type="submission" date="2018-08" db="EMBL/GenBank/DDBJ databases">
        <title>Genomic Encyclopedia of Type Strains, Phase IV (KMG-IV): sequencing the most valuable type-strain genomes for metagenomic binning, comparative biology and taxonomic classification.</title>
        <authorList>
            <person name="Goeker M."/>
        </authorList>
    </citation>
    <scope>NUCLEOTIDE SEQUENCE [LARGE SCALE GENOMIC DNA]</scope>
    <source>
        <strain evidence="7 8">BW863</strain>
    </source>
</reference>
<keyword evidence="8" id="KW-1185">Reference proteome</keyword>
<organism evidence="7 8">
    <name type="scientific">Methylovirgula ligni</name>
    <dbReference type="NCBI Taxonomy" id="569860"/>
    <lineage>
        <taxon>Bacteria</taxon>
        <taxon>Pseudomonadati</taxon>
        <taxon>Pseudomonadota</taxon>
        <taxon>Alphaproteobacteria</taxon>
        <taxon>Hyphomicrobiales</taxon>
        <taxon>Beijerinckiaceae</taxon>
        <taxon>Methylovirgula</taxon>
    </lineage>
</organism>
<evidence type="ECO:0000256" key="2">
    <source>
        <dbReference type="ARBA" id="ARBA00022723"/>
    </source>
</evidence>
<dbReference type="PANTHER" id="PTHR21266:SF60">
    <property type="entry name" value="3-KETOSTEROID-9-ALPHA-MONOOXYGENASE, OXYGENASE COMPONENT"/>
    <property type="match status" value="1"/>
</dbReference>
<dbReference type="SUPFAM" id="SSF50022">
    <property type="entry name" value="ISP domain"/>
    <property type="match status" value="1"/>
</dbReference>
<dbReference type="EMBL" id="QUMO01000001">
    <property type="protein sequence ID" value="REF89125.1"/>
    <property type="molecule type" value="Genomic_DNA"/>
</dbReference>
<evidence type="ECO:0000256" key="4">
    <source>
        <dbReference type="ARBA" id="ARBA00023004"/>
    </source>
</evidence>
<dbReference type="GO" id="GO:0051537">
    <property type="term" value="F:2 iron, 2 sulfur cluster binding"/>
    <property type="evidence" value="ECO:0007669"/>
    <property type="project" value="UniProtKB-KW"/>
</dbReference>
<keyword evidence="1" id="KW-0001">2Fe-2S</keyword>
<evidence type="ECO:0000313" key="8">
    <source>
        <dbReference type="Proteomes" id="UP000256900"/>
    </source>
</evidence>
<evidence type="ECO:0000256" key="1">
    <source>
        <dbReference type="ARBA" id="ARBA00022714"/>
    </source>
</evidence>
<protein>
    <submittedName>
        <fullName evidence="7">Rieske-like 2Fe-2S protein</fullName>
    </submittedName>
</protein>
<name>A0A3D9Z2S1_9HYPH</name>
<sequence length="278" mass="30218">MNEPIARLSARNPWSWYPVVASKDLKAGKVIPVVLNGGHFVVWRSESGRANAWSDRCPHRGMRLSFGATQKEELICPYHGWTFGTDGHCIRIPAHPGFEPSRAARTRLYPSIETSGYVWVCIGEPSSETPEAGSSWPTVRSMHLPVDVPEATAALFMVPLDANDADFAPIDISAINWSGAGAMSVILPNERIFSASLTKAGALSAFCQGPRGTARYEIRFQPAAHDACVVHLASANDPVAMNRALVAFRHTLLHQIDAKKLSAVRAALAERLPDQVSN</sequence>
<dbReference type="InterPro" id="IPR036922">
    <property type="entry name" value="Rieske_2Fe-2S_sf"/>
</dbReference>
<gene>
    <name evidence="7" type="ORF">DES32_0340</name>
</gene>
<dbReference type="Proteomes" id="UP000256900">
    <property type="component" value="Unassembled WGS sequence"/>
</dbReference>
<dbReference type="GO" id="GO:0046872">
    <property type="term" value="F:metal ion binding"/>
    <property type="evidence" value="ECO:0007669"/>
    <property type="project" value="UniProtKB-KW"/>
</dbReference>
<dbReference type="InterPro" id="IPR017941">
    <property type="entry name" value="Rieske_2Fe-2S"/>
</dbReference>
<evidence type="ECO:0000256" key="3">
    <source>
        <dbReference type="ARBA" id="ARBA00023002"/>
    </source>
</evidence>
<dbReference type="Pfam" id="PF00355">
    <property type="entry name" value="Rieske"/>
    <property type="match status" value="1"/>
</dbReference>
<keyword evidence="4" id="KW-0408">Iron</keyword>
<dbReference type="PROSITE" id="PS51296">
    <property type="entry name" value="RIESKE"/>
    <property type="match status" value="1"/>
</dbReference>
<comment type="caution">
    <text evidence="7">The sequence shown here is derived from an EMBL/GenBank/DDBJ whole genome shotgun (WGS) entry which is preliminary data.</text>
</comment>
<dbReference type="AlphaFoldDB" id="A0A3D9Z2S1"/>
<dbReference type="CDD" id="cd03469">
    <property type="entry name" value="Rieske_RO_Alpha_N"/>
    <property type="match status" value="1"/>
</dbReference>
<dbReference type="RefSeq" id="WP_115834935.1">
    <property type="nucleotide sequence ID" value="NZ_CP025086.1"/>
</dbReference>
<feature type="domain" description="Rieske" evidence="6">
    <location>
        <begin position="17"/>
        <end position="120"/>
    </location>
</feature>
<evidence type="ECO:0000259" key="6">
    <source>
        <dbReference type="PROSITE" id="PS51296"/>
    </source>
</evidence>
<evidence type="ECO:0000313" key="7">
    <source>
        <dbReference type="EMBL" id="REF89125.1"/>
    </source>
</evidence>
<dbReference type="PANTHER" id="PTHR21266">
    <property type="entry name" value="IRON-SULFUR DOMAIN CONTAINING PROTEIN"/>
    <property type="match status" value="1"/>
</dbReference>
<proteinExistence type="predicted"/>
<keyword evidence="2" id="KW-0479">Metal-binding</keyword>
<keyword evidence="5" id="KW-0411">Iron-sulfur</keyword>
<accession>A0A3D9Z2S1</accession>